<reference evidence="11" key="1">
    <citation type="submission" date="2016-02" db="EMBL/GenBank/DDBJ databases">
        <title>Draft genome sequence of Microdochium bolleyi, a fungal endophyte of beachgrass.</title>
        <authorList>
            <consortium name="DOE Joint Genome Institute"/>
            <person name="David A.S."/>
            <person name="May G."/>
            <person name="Haridas S."/>
            <person name="Lim J."/>
            <person name="Wang M."/>
            <person name="Labutti K."/>
            <person name="Lipzen A."/>
            <person name="Barry K."/>
            <person name="Grigoriev I.V."/>
        </authorList>
    </citation>
    <scope>NUCLEOTIDE SEQUENCE [LARGE SCALE GENOMIC DNA]</scope>
    <source>
        <strain evidence="11">J235TASD1</strain>
    </source>
</reference>
<dbReference type="Pfam" id="PF01423">
    <property type="entry name" value="LSM"/>
    <property type="match status" value="1"/>
</dbReference>
<dbReference type="GO" id="GO:0070072">
    <property type="term" value="P:vacuolar proton-transporting V-type ATPase complex assembly"/>
    <property type="evidence" value="ECO:0007669"/>
    <property type="project" value="InterPro"/>
</dbReference>
<keyword evidence="8" id="KW-1133">Transmembrane helix</keyword>
<feature type="compositionally biased region" description="Pro residues" evidence="7">
    <location>
        <begin position="224"/>
        <end position="233"/>
    </location>
</feature>
<evidence type="ECO:0000256" key="1">
    <source>
        <dbReference type="ARBA" id="ARBA00004123"/>
    </source>
</evidence>
<organism evidence="10 11">
    <name type="scientific">Microdochium bolleyi</name>
    <dbReference type="NCBI Taxonomy" id="196109"/>
    <lineage>
        <taxon>Eukaryota</taxon>
        <taxon>Fungi</taxon>
        <taxon>Dikarya</taxon>
        <taxon>Ascomycota</taxon>
        <taxon>Pezizomycotina</taxon>
        <taxon>Sordariomycetes</taxon>
        <taxon>Xylariomycetidae</taxon>
        <taxon>Xylariales</taxon>
        <taxon>Microdochiaceae</taxon>
        <taxon>Microdochium</taxon>
    </lineage>
</organism>
<feature type="domain" description="Sm" evidence="9">
    <location>
        <begin position="276"/>
        <end position="348"/>
    </location>
</feature>
<dbReference type="InterPro" id="IPR047575">
    <property type="entry name" value="Sm"/>
</dbReference>
<dbReference type="InterPro" id="IPR010920">
    <property type="entry name" value="LSM_dom_sf"/>
</dbReference>
<dbReference type="Proteomes" id="UP000070501">
    <property type="component" value="Unassembled WGS sequence"/>
</dbReference>
<name>A0A136JFF7_9PEZI</name>
<comment type="similarity">
    <text evidence="2">Belongs to the snRNP core protein family.</text>
</comment>
<evidence type="ECO:0000256" key="7">
    <source>
        <dbReference type="SAM" id="MobiDB-lite"/>
    </source>
</evidence>
<sequence length="402" mass="43944">MASFFEQLWESIFTPGPTPTLLIATNATFAALQLVFFVLLVATYSIHFVILSFLCGGLWWAINWFAVELKAAQLKEEQEKALADRETRRATDDSDTEVEALTQAVEPKKASGSSEVEVTKRAGELKHRGDTGAGIKSGVSTEDEWEKVWDFHIVGEGWWWSFSLAIDYGPPCGFGDAATDGLGSSTAKLHSLNGIPRRHNPHSIATSRSAHVIVGFRNRHARPPQRPGPTPKPPAHRDAGTREHRAPTLHRPKTETTQHIVFCARSDHSTQTGAMKLVRFLMKCANETVTIELKNGTIVHGTITSVSPQMNTALKTVKMTSRGQDPITLDTMNIRGSMIRYFILPDSLPLDTLLIDDSVKPKNKPRKEVAEKAGGRGGPRGRGRGRGRGGGGRGGGGFRGRP</sequence>
<dbReference type="SMART" id="SM00651">
    <property type="entry name" value="Sm"/>
    <property type="match status" value="1"/>
</dbReference>
<evidence type="ECO:0000256" key="8">
    <source>
        <dbReference type="SAM" id="Phobius"/>
    </source>
</evidence>
<dbReference type="PANTHER" id="PTHR23338">
    <property type="entry name" value="SMALL NUCLEAR RIBONUCLEOPROTEIN SM"/>
    <property type="match status" value="1"/>
</dbReference>
<dbReference type="PROSITE" id="PS52002">
    <property type="entry name" value="SM"/>
    <property type="match status" value="1"/>
</dbReference>
<dbReference type="AlphaFoldDB" id="A0A136JFF7"/>
<keyword evidence="4" id="KW-0539">Nucleus</keyword>
<proteinExistence type="inferred from homology"/>
<keyword evidence="8" id="KW-0472">Membrane</keyword>
<evidence type="ECO:0000256" key="5">
    <source>
        <dbReference type="ARBA" id="ARBA00023274"/>
    </source>
</evidence>
<evidence type="ECO:0000256" key="2">
    <source>
        <dbReference type="ARBA" id="ARBA00008146"/>
    </source>
</evidence>
<feature type="compositionally biased region" description="Gly residues" evidence="7">
    <location>
        <begin position="388"/>
        <end position="402"/>
    </location>
</feature>
<evidence type="ECO:0000259" key="9">
    <source>
        <dbReference type="PROSITE" id="PS52002"/>
    </source>
</evidence>
<accession>A0A136JFF7</accession>
<evidence type="ECO:0000256" key="4">
    <source>
        <dbReference type="ARBA" id="ARBA00023242"/>
    </source>
</evidence>
<dbReference type="EMBL" id="KQ964246">
    <property type="protein sequence ID" value="KXJ95856.1"/>
    <property type="molecule type" value="Genomic_DNA"/>
</dbReference>
<feature type="region of interest" description="Disordered" evidence="7">
    <location>
        <begin position="219"/>
        <end position="254"/>
    </location>
</feature>
<evidence type="ECO:0000256" key="3">
    <source>
        <dbReference type="ARBA" id="ARBA00022737"/>
    </source>
</evidence>
<dbReference type="GO" id="GO:0097525">
    <property type="term" value="C:spliceosomal snRNP complex"/>
    <property type="evidence" value="ECO:0007669"/>
    <property type="project" value="UniProtKB-ARBA"/>
</dbReference>
<dbReference type="InterPro" id="IPR013945">
    <property type="entry name" value="Pkr1"/>
</dbReference>
<dbReference type="GO" id="GO:0000387">
    <property type="term" value="P:spliceosomal snRNP assembly"/>
    <property type="evidence" value="ECO:0007669"/>
    <property type="project" value="InterPro"/>
</dbReference>
<feature type="compositionally biased region" description="Basic and acidic residues" evidence="7">
    <location>
        <begin position="82"/>
        <end position="92"/>
    </location>
</feature>
<dbReference type="SUPFAM" id="SSF50182">
    <property type="entry name" value="Sm-like ribonucleoproteins"/>
    <property type="match status" value="1"/>
</dbReference>
<dbReference type="InterPro" id="IPR034102">
    <property type="entry name" value="Sm_D1"/>
</dbReference>
<feature type="compositionally biased region" description="Basic and acidic residues" evidence="7">
    <location>
        <begin position="117"/>
        <end position="130"/>
    </location>
</feature>
<keyword evidence="11" id="KW-1185">Reference proteome</keyword>
<dbReference type="GO" id="GO:0031981">
    <property type="term" value="C:nuclear lumen"/>
    <property type="evidence" value="ECO:0007669"/>
    <property type="project" value="UniProtKB-ARBA"/>
</dbReference>
<comment type="subcellular location">
    <subcellularLocation>
        <location evidence="1">Nucleus</location>
    </subcellularLocation>
</comment>
<dbReference type="FunFam" id="2.30.30.100:FF:000008">
    <property type="entry name" value="Small nuclear ribonucleoprotein Sm D1"/>
    <property type="match status" value="1"/>
</dbReference>
<feature type="transmembrane region" description="Helical" evidence="8">
    <location>
        <begin position="48"/>
        <end position="67"/>
    </location>
</feature>
<feature type="region of interest" description="Disordered" evidence="7">
    <location>
        <begin position="82"/>
        <end position="137"/>
    </location>
</feature>
<feature type="region of interest" description="Disordered" evidence="7">
    <location>
        <begin position="358"/>
        <end position="402"/>
    </location>
</feature>
<keyword evidence="5" id="KW-0687">Ribonucleoprotein</keyword>
<keyword evidence="8" id="KW-0812">Transmembrane</keyword>
<dbReference type="GO" id="GO:0003723">
    <property type="term" value="F:RNA binding"/>
    <property type="evidence" value="ECO:0007669"/>
    <property type="project" value="InterPro"/>
</dbReference>
<feature type="compositionally biased region" description="Basic and acidic residues" evidence="7">
    <location>
        <begin position="235"/>
        <end position="254"/>
    </location>
</feature>
<gene>
    <name evidence="10" type="ORF">Micbo1qcDRAFT_172162</name>
</gene>
<dbReference type="InParanoid" id="A0A136JFF7"/>
<dbReference type="CDD" id="cd01724">
    <property type="entry name" value="Sm_D1"/>
    <property type="match status" value="1"/>
</dbReference>
<protein>
    <submittedName>
        <fullName evidence="10">ER protein Pkr1-domain-containing protein</fullName>
    </submittedName>
</protein>
<evidence type="ECO:0000256" key="6">
    <source>
        <dbReference type="ARBA" id="ARBA00054531"/>
    </source>
</evidence>
<dbReference type="OrthoDB" id="9626941at2759"/>
<dbReference type="GO" id="GO:0010468">
    <property type="term" value="P:regulation of gene expression"/>
    <property type="evidence" value="ECO:0007669"/>
    <property type="project" value="UniProtKB-ARBA"/>
</dbReference>
<dbReference type="InterPro" id="IPR027141">
    <property type="entry name" value="LSm4/Sm_D1/D3"/>
</dbReference>
<dbReference type="Pfam" id="PF08636">
    <property type="entry name" value="Pkr1"/>
    <property type="match status" value="1"/>
</dbReference>
<evidence type="ECO:0000313" key="11">
    <source>
        <dbReference type="Proteomes" id="UP000070501"/>
    </source>
</evidence>
<dbReference type="InterPro" id="IPR001163">
    <property type="entry name" value="Sm_dom_euk/arc"/>
</dbReference>
<dbReference type="STRING" id="196109.A0A136JFF7"/>
<evidence type="ECO:0000313" key="10">
    <source>
        <dbReference type="EMBL" id="KXJ95856.1"/>
    </source>
</evidence>
<feature type="transmembrane region" description="Helical" evidence="8">
    <location>
        <begin position="20"/>
        <end position="41"/>
    </location>
</feature>
<keyword evidence="3" id="KW-0677">Repeat</keyword>
<comment type="function">
    <text evidence="6">Involved in splicing regulation. Facilitates post-transcriptional gene silencing (PTGS) by limiting the degradation of transgene aberrant RNAs by the RNA quality control (RQC) machinery, thus favoring their entry into cytoplasmic siRNA bodies where they can trigger PTGS. Does not participate in the production of small RNAs.</text>
</comment>
<dbReference type="Gene3D" id="2.30.30.100">
    <property type="match status" value="1"/>
</dbReference>